<feature type="region of interest" description="Disordered" evidence="1">
    <location>
        <begin position="178"/>
        <end position="218"/>
    </location>
</feature>
<feature type="region of interest" description="Disordered" evidence="1">
    <location>
        <begin position="88"/>
        <end position="109"/>
    </location>
</feature>
<dbReference type="KEGG" id="psq:PUNSTDRAFT_139675"/>
<gene>
    <name evidence="2" type="ORF">PUNSTDRAFT_139675</name>
</gene>
<sequence length="412" mass="44529">MSAPATESEESATAPSAWSHIAAADAAAAAFDYQLANRQHDTDSDTTPSTPDTAEREAFERAIARAVGPLSSTTIAAADGYRPLVRRRSLDPDNVEEVPETPDATEREAPRRTIGDEARLYARPMGTSIWYRLEATISNGTADQARSMEDIVSWFDTTFILSTNERRRVVIGLGPIELDDDFPDTSTGPLTPPSGRQPLHSQLEGEVGDRSTSEDEASFEARVANEIGDTRLDVTIVPTSSPPSPLSEDTGSTERASEERPVATGGDALASQTSSTTMATRRAPAHSSEPYAQTSTGARYTRAEGNAASSRTGAVCHPTTLIPGERRLVRNALGDRTTDRRVRQRTIGRPRQHFHFRTGRMTSADRSSATSLSLSSISNIPASGHGAELICQAGKKCKTFSGRLRQYLRRLK</sequence>
<feature type="compositionally biased region" description="Polar residues" evidence="1">
    <location>
        <begin position="270"/>
        <end position="279"/>
    </location>
</feature>
<evidence type="ECO:0000313" key="3">
    <source>
        <dbReference type="Proteomes" id="UP000054196"/>
    </source>
</evidence>
<dbReference type="RefSeq" id="XP_007389467.1">
    <property type="nucleotide sequence ID" value="XM_007389405.1"/>
</dbReference>
<evidence type="ECO:0000256" key="1">
    <source>
        <dbReference type="SAM" id="MobiDB-lite"/>
    </source>
</evidence>
<feature type="region of interest" description="Disordered" evidence="1">
    <location>
        <begin position="34"/>
        <end position="56"/>
    </location>
</feature>
<dbReference type="Proteomes" id="UP000054196">
    <property type="component" value="Unassembled WGS sequence"/>
</dbReference>
<dbReference type="GeneID" id="18880403"/>
<protein>
    <submittedName>
        <fullName evidence="2">Uncharacterized protein</fullName>
    </submittedName>
</protein>
<keyword evidence="3" id="KW-1185">Reference proteome</keyword>
<evidence type="ECO:0000313" key="2">
    <source>
        <dbReference type="EMBL" id="EIN03304.1"/>
    </source>
</evidence>
<proteinExistence type="predicted"/>
<feature type="region of interest" description="Disordered" evidence="1">
    <location>
        <begin position="230"/>
        <end position="318"/>
    </location>
</feature>
<accession>R7S0D9</accession>
<dbReference type="HOGENOM" id="CLU_055497_0_0_1"/>
<dbReference type="AlphaFoldDB" id="R7S0D9"/>
<organism evidence="2 3">
    <name type="scientific">Punctularia strigosozonata (strain HHB-11173)</name>
    <name type="common">White-rot fungus</name>
    <dbReference type="NCBI Taxonomy" id="741275"/>
    <lineage>
        <taxon>Eukaryota</taxon>
        <taxon>Fungi</taxon>
        <taxon>Dikarya</taxon>
        <taxon>Basidiomycota</taxon>
        <taxon>Agaricomycotina</taxon>
        <taxon>Agaricomycetes</taxon>
        <taxon>Corticiales</taxon>
        <taxon>Punctulariaceae</taxon>
        <taxon>Punctularia</taxon>
    </lineage>
</organism>
<reference evidence="3" key="1">
    <citation type="journal article" date="2012" name="Science">
        <title>The Paleozoic origin of enzymatic lignin decomposition reconstructed from 31 fungal genomes.</title>
        <authorList>
            <person name="Floudas D."/>
            <person name="Binder M."/>
            <person name="Riley R."/>
            <person name="Barry K."/>
            <person name="Blanchette R.A."/>
            <person name="Henrissat B."/>
            <person name="Martinez A.T."/>
            <person name="Otillar R."/>
            <person name="Spatafora J.W."/>
            <person name="Yadav J.S."/>
            <person name="Aerts A."/>
            <person name="Benoit I."/>
            <person name="Boyd A."/>
            <person name="Carlson A."/>
            <person name="Copeland A."/>
            <person name="Coutinho P.M."/>
            <person name="de Vries R.P."/>
            <person name="Ferreira P."/>
            <person name="Findley K."/>
            <person name="Foster B."/>
            <person name="Gaskell J."/>
            <person name="Glotzer D."/>
            <person name="Gorecki P."/>
            <person name="Heitman J."/>
            <person name="Hesse C."/>
            <person name="Hori C."/>
            <person name="Igarashi K."/>
            <person name="Jurgens J.A."/>
            <person name="Kallen N."/>
            <person name="Kersten P."/>
            <person name="Kohler A."/>
            <person name="Kuees U."/>
            <person name="Kumar T.K.A."/>
            <person name="Kuo A."/>
            <person name="LaButti K."/>
            <person name="Larrondo L.F."/>
            <person name="Lindquist E."/>
            <person name="Ling A."/>
            <person name="Lombard V."/>
            <person name="Lucas S."/>
            <person name="Lundell T."/>
            <person name="Martin R."/>
            <person name="McLaughlin D.J."/>
            <person name="Morgenstern I."/>
            <person name="Morin E."/>
            <person name="Murat C."/>
            <person name="Nagy L.G."/>
            <person name="Nolan M."/>
            <person name="Ohm R.A."/>
            <person name="Patyshakuliyeva A."/>
            <person name="Rokas A."/>
            <person name="Ruiz-Duenas F.J."/>
            <person name="Sabat G."/>
            <person name="Salamov A."/>
            <person name="Samejima M."/>
            <person name="Schmutz J."/>
            <person name="Slot J.C."/>
            <person name="St John F."/>
            <person name="Stenlid J."/>
            <person name="Sun H."/>
            <person name="Sun S."/>
            <person name="Syed K."/>
            <person name="Tsang A."/>
            <person name="Wiebenga A."/>
            <person name="Young D."/>
            <person name="Pisabarro A."/>
            <person name="Eastwood D.C."/>
            <person name="Martin F."/>
            <person name="Cullen D."/>
            <person name="Grigoriev I.V."/>
            <person name="Hibbett D.S."/>
        </authorList>
    </citation>
    <scope>NUCLEOTIDE SEQUENCE [LARGE SCALE GENOMIC DNA]</scope>
    <source>
        <strain evidence="3">HHB-11173 SS5</strain>
    </source>
</reference>
<dbReference type="EMBL" id="JH687654">
    <property type="protein sequence ID" value="EIN03304.1"/>
    <property type="molecule type" value="Genomic_DNA"/>
</dbReference>
<name>R7S0D9_PUNST</name>